<gene>
    <name evidence="2" type="ORF">K6T79_20695</name>
</gene>
<keyword evidence="3" id="KW-1185">Reference proteome</keyword>
<evidence type="ECO:0000256" key="1">
    <source>
        <dbReference type="SAM" id="MobiDB-lite"/>
    </source>
</evidence>
<accession>A0ABU5XML4</accession>
<evidence type="ECO:0000313" key="2">
    <source>
        <dbReference type="EMBL" id="MEB3023446.1"/>
    </source>
</evidence>
<protein>
    <submittedName>
        <fullName evidence="2">Uncharacterized protein</fullName>
    </submittedName>
</protein>
<proteinExistence type="predicted"/>
<name>A0ABU5XML4_9MYCO</name>
<dbReference type="RefSeq" id="WP_329780445.1">
    <property type="nucleotide sequence ID" value="NZ_JAYJJR010000016.1"/>
</dbReference>
<evidence type="ECO:0000313" key="3">
    <source>
        <dbReference type="Proteomes" id="UP001299596"/>
    </source>
</evidence>
<feature type="region of interest" description="Disordered" evidence="1">
    <location>
        <begin position="1"/>
        <end position="22"/>
    </location>
</feature>
<organism evidence="2 3">
    <name type="scientific">[Mycobacterium] crassicus</name>
    <dbReference type="NCBI Taxonomy" id="2872309"/>
    <lineage>
        <taxon>Bacteria</taxon>
        <taxon>Bacillati</taxon>
        <taxon>Actinomycetota</taxon>
        <taxon>Actinomycetes</taxon>
        <taxon>Mycobacteriales</taxon>
        <taxon>Mycobacteriaceae</taxon>
        <taxon>Mycolicibacter</taxon>
    </lineage>
</organism>
<comment type="caution">
    <text evidence="2">The sequence shown here is derived from an EMBL/GenBank/DDBJ whole genome shotgun (WGS) entry which is preliminary data.</text>
</comment>
<dbReference type="Proteomes" id="UP001299596">
    <property type="component" value="Unassembled WGS sequence"/>
</dbReference>
<dbReference type="EMBL" id="JAYJJR010000016">
    <property type="protein sequence ID" value="MEB3023446.1"/>
    <property type="molecule type" value="Genomic_DNA"/>
</dbReference>
<reference evidence="2 3" key="1">
    <citation type="submission" date="2023-12" db="EMBL/GenBank/DDBJ databases">
        <title>Description of new species of Mycobacterium terrae complex isolated from sewage at the Sao Paulo Zoological Park Foundation in Brazil.</title>
        <authorList>
            <person name="Romagnoli C.L."/>
            <person name="Conceicao E.C."/>
            <person name="Machado E."/>
            <person name="Barreto L.B.P.F."/>
            <person name="Sharma A."/>
            <person name="Silva N.M."/>
            <person name="Marques L.E."/>
            <person name="Juliana M.A."/>
            <person name="Lourenco M.C.S."/>
            <person name="Digiampietri L.A."/>
            <person name="Suffys P.N."/>
            <person name="Viana-Niero C."/>
        </authorList>
    </citation>
    <scope>NUCLEOTIDE SEQUENCE [LARGE SCALE GENOMIC DNA]</scope>
    <source>
        <strain evidence="2 3">MYC098</strain>
    </source>
</reference>
<sequence length="116" mass="13210">MSQKPEGRQQILPENRESSTVGDMAVGEVAYTMQWGMWVDLERRCWLNPDYPAGPSPFRTANMRIERRDDGYHVWAPPGATWRPAANPGYVRPAETVDIPVAQIHDLHDTNQHTDP</sequence>